<feature type="region of interest" description="Disordered" evidence="1">
    <location>
        <begin position="109"/>
        <end position="166"/>
    </location>
</feature>
<feature type="compositionally biased region" description="Polar residues" evidence="1">
    <location>
        <begin position="195"/>
        <end position="222"/>
    </location>
</feature>
<name>A0A395MZ38_9HYPO</name>
<proteinExistence type="predicted"/>
<dbReference type="EMBL" id="PXXK01000049">
    <property type="protein sequence ID" value="RFN53174.1"/>
    <property type="molecule type" value="Genomic_DNA"/>
</dbReference>
<protein>
    <submittedName>
        <fullName evidence="2">Uncharacterized protein</fullName>
    </submittedName>
</protein>
<organism evidence="2 3">
    <name type="scientific">Fusarium flagelliforme</name>
    <dbReference type="NCBI Taxonomy" id="2675880"/>
    <lineage>
        <taxon>Eukaryota</taxon>
        <taxon>Fungi</taxon>
        <taxon>Dikarya</taxon>
        <taxon>Ascomycota</taxon>
        <taxon>Pezizomycotina</taxon>
        <taxon>Sordariomycetes</taxon>
        <taxon>Hypocreomycetidae</taxon>
        <taxon>Hypocreales</taxon>
        <taxon>Nectriaceae</taxon>
        <taxon>Fusarium</taxon>
        <taxon>Fusarium incarnatum-equiseti species complex</taxon>
    </lineage>
</organism>
<feature type="compositionally biased region" description="Basic residues" evidence="1">
    <location>
        <begin position="286"/>
        <end position="295"/>
    </location>
</feature>
<dbReference type="AlphaFoldDB" id="A0A395MZ38"/>
<feature type="compositionally biased region" description="Polar residues" evidence="1">
    <location>
        <begin position="121"/>
        <end position="148"/>
    </location>
</feature>
<feature type="compositionally biased region" description="Low complexity" evidence="1">
    <location>
        <begin position="265"/>
        <end position="285"/>
    </location>
</feature>
<gene>
    <name evidence="2" type="ORF">FIE12Z_2522</name>
</gene>
<keyword evidence="3" id="KW-1185">Reference proteome</keyword>
<dbReference type="Proteomes" id="UP000265631">
    <property type="component" value="Unassembled WGS sequence"/>
</dbReference>
<evidence type="ECO:0000256" key="1">
    <source>
        <dbReference type="SAM" id="MobiDB-lite"/>
    </source>
</evidence>
<feature type="region of interest" description="Disordered" evidence="1">
    <location>
        <begin position="180"/>
        <end position="300"/>
    </location>
</feature>
<sequence>MCQHYINEYESCHHNKFDRKDQCWQNFIETHFSFLASCIYPPGSHKDVKIFSPVHGMCGSCNKRNQQNTRRDYGGFTAQETHGVGSSRGMEQVQASVYPWRQIQPSDYSCGGFNEPPMRSPENSYQPQAYPTQGHQPQAQTNNPSQPNRALGSRALDSGEAPRPGYGYARALHYQRFVSPPSRQVSHGPDGIELTNLQPSNLRHSNRNAFANSNGFINSSEPSPYEMQATAGSRDSILSENGRSPAQRTLRPLTPIPSPHELEYSLNNSDSVDSLSSAAKKTTGSRTRRRPRKFGTRGNLDIMDRLPRPAPRLRHCERIPVPSRVAALRREHGPSSIDRSQTVSPLTESDLRAPFVPIPLYDEYPEYDVDSNYPARI</sequence>
<comment type="caution">
    <text evidence="2">The sequence shown here is derived from an EMBL/GenBank/DDBJ whole genome shotgun (WGS) entry which is preliminary data.</text>
</comment>
<feature type="compositionally biased region" description="Polar residues" evidence="1">
    <location>
        <begin position="230"/>
        <end position="247"/>
    </location>
</feature>
<evidence type="ECO:0000313" key="2">
    <source>
        <dbReference type="EMBL" id="RFN53174.1"/>
    </source>
</evidence>
<accession>A0A395MZ38</accession>
<evidence type="ECO:0000313" key="3">
    <source>
        <dbReference type="Proteomes" id="UP000265631"/>
    </source>
</evidence>
<reference evidence="2 3" key="1">
    <citation type="journal article" date="2018" name="PLoS Pathog.">
        <title>Evolution of structural diversity of trichothecenes, a family of toxins produced by plant pathogenic and entomopathogenic fungi.</title>
        <authorList>
            <person name="Proctor R.H."/>
            <person name="McCormick S.P."/>
            <person name="Kim H.S."/>
            <person name="Cardoza R.E."/>
            <person name="Stanley A.M."/>
            <person name="Lindo L."/>
            <person name="Kelly A."/>
            <person name="Brown D.W."/>
            <person name="Lee T."/>
            <person name="Vaughan M.M."/>
            <person name="Alexander N.J."/>
            <person name="Busman M."/>
            <person name="Gutierrez S."/>
        </authorList>
    </citation>
    <scope>NUCLEOTIDE SEQUENCE [LARGE SCALE GENOMIC DNA]</scope>
    <source>
        <strain evidence="2 3">NRRL 13405</strain>
    </source>
</reference>